<protein>
    <recommendedName>
        <fullName evidence="3">Glycosyltransferase subfamily 4-like N-terminal domain-containing protein</fullName>
    </recommendedName>
</protein>
<dbReference type="Proteomes" id="UP001157069">
    <property type="component" value="Unassembled WGS sequence"/>
</dbReference>
<dbReference type="EMBL" id="BSVA01000001">
    <property type="protein sequence ID" value="GMA90014.1"/>
    <property type="molecule type" value="Genomic_DNA"/>
</dbReference>
<proteinExistence type="predicted"/>
<evidence type="ECO:0000256" key="1">
    <source>
        <dbReference type="ARBA" id="ARBA00022676"/>
    </source>
</evidence>
<gene>
    <name evidence="4" type="ORF">GCM10025869_05430</name>
</gene>
<evidence type="ECO:0000256" key="2">
    <source>
        <dbReference type="ARBA" id="ARBA00022679"/>
    </source>
</evidence>
<keyword evidence="2" id="KW-0808">Transferase</keyword>
<dbReference type="RefSeq" id="WP_284297559.1">
    <property type="nucleotide sequence ID" value="NZ_BSVA01000001.1"/>
</dbReference>
<evidence type="ECO:0000313" key="5">
    <source>
        <dbReference type="Proteomes" id="UP001157069"/>
    </source>
</evidence>
<comment type="caution">
    <text evidence="4">The sequence shown here is derived from an EMBL/GenBank/DDBJ whole genome shotgun (WGS) entry which is preliminary data.</text>
</comment>
<dbReference type="SUPFAM" id="SSF53756">
    <property type="entry name" value="UDP-Glycosyltransferase/glycogen phosphorylase"/>
    <property type="match status" value="1"/>
</dbReference>
<dbReference type="InterPro" id="IPR028098">
    <property type="entry name" value="Glyco_trans_4-like_N"/>
</dbReference>
<dbReference type="Gene3D" id="3.40.50.2000">
    <property type="entry name" value="Glycogen Phosphorylase B"/>
    <property type="match status" value="2"/>
</dbReference>
<keyword evidence="1" id="KW-0328">Glycosyltransferase</keyword>
<feature type="domain" description="Glycosyltransferase subfamily 4-like N-terminal" evidence="3">
    <location>
        <begin position="46"/>
        <end position="178"/>
    </location>
</feature>
<evidence type="ECO:0000259" key="3">
    <source>
        <dbReference type="Pfam" id="PF13439"/>
    </source>
</evidence>
<organism evidence="4 5">
    <name type="scientific">Homoserinibacter gongjuensis</name>
    <dbReference type="NCBI Taxonomy" id="1162968"/>
    <lineage>
        <taxon>Bacteria</taxon>
        <taxon>Bacillati</taxon>
        <taxon>Actinomycetota</taxon>
        <taxon>Actinomycetes</taxon>
        <taxon>Micrococcales</taxon>
        <taxon>Microbacteriaceae</taxon>
        <taxon>Homoserinibacter</taxon>
    </lineage>
</organism>
<accession>A0ABQ6JQ01</accession>
<evidence type="ECO:0000313" key="4">
    <source>
        <dbReference type="EMBL" id="GMA90014.1"/>
    </source>
</evidence>
<keyword evidence="5" id="KW-1185">Reference proteome</keyword>
<dbReference type="Pfam" id="PF13439">
    <property type="entry name" value="Glyco_transf_4"/>
    <property type="match status" value="1"/>
</dbReference>
<reference evidence="5" key="1">
    <citation type="journal article" date="2019" name="Int. J. Syst. Evol. Microbiol.">
        <title>The Global Catalogue of Microorganisms (GCM) 10K type strain sequencing project: providing services to taxonomists for standard genome sequencing and annotation.</title>
        <authorList>
            <consortium name="The Broad Institute Genomics Platform"/>
            <consortium name="The Broad Institute Genome Sequencing Center for Infectious Disease"/>
            <person name="Wu L."/>
            <person name="Ma J."/>
        </authorList>
    </citation>
    <scope>NUCLEOTIDE SEQUENCE [LARGE SCALE GENOMIC DNA]</scope>
    <source>
        <strain evidence="5">NBRC 108755</strain>
    </source>
</reference>
<sequence>MSRILILSYTPFAKEPRALKQVRFLKDQHEVVTAGFGPAPFTDVRHVEIPEIAPQRWGIFGRLLAAGFLVLHAYRLFAWMSALDRATARLVGDSDWDIVIAHDLKVLEASLALKPRGGVILDLHEYAPRQEEHSLLWRWLIAPYHRWMCRTKVPQASAVVTVSQGIADEYKRVFGFDSTLVVNATPYAELAPVSVARPIRLVHSGGVAVQRRLDIMIEGVRRSSADVTLDLFLVGGETPLMAELRALAGDDSRIRFREPVPYDELVRTLNSYDVGLSIFPPTTFNLAWCLPNKFFDFIQARLGEIVGPSPEMARFVDEYGIGMVLPDFEPDSLAAALESLTTERVSEWKAASNAHAEALSSESQAAIWDDLVARVAPGGRAE</sequence>
<name>A0ABQ6JQ01_9MICO</name>